<name>A0A6A6D8D7_9PEZI</name>
<organism evidence="2 3">
    <name type="scientific">Zopfia rhizophila CBS 207.26</name>
    <dbReference type="NCBI Taxonomy" id="1314779"/>
    <lineage>
        <taxon>Eukaryota</taxon>
        <taxon>Fungi</taxon>
        <taxon>Dikarya</taxon>
        <taxon>Ascomycota</taxon>
        <taxon>Pezizomycotina</taxon>
        <taxon>Dothideomycetes</taxon>
        <taxon>Dothideomycetes incertae sedis</taxon>
        <taxon>Zopfiaceae</taxon>
        <taxon>Zopfia</taxon>
    </lineage>
</organism>
<evidence type="ECO:0008006" key="4">
    <source>
        <dbReference type="Google" id="ProtNLM"/>
    </source>
</evidence>
<dbReference type="EMBL" id="ML994725">
    <property type="protein sequence ID" value="KAF2175774.1"/>
    <property type="molecule type" value="Genomic_DNA"/>
</dbReference>
<dbReference type="Gene3D" id="2.60.120.590">
    <property type="entry name" value="Alpha-ketoglutarate-dependent dioxygenase AlkB-like"/>
    <property type="match status" value="1"/>
</dbReference>
<dbReference type="PANTHER" id="PTHR31573:SF4">
    <property type="entry name" value="FE2OG DIOXYGENASE DOMAIN-CONTAINING PROTEIN"/>
    <property type="match status" value="1"/>
</dbReference>
<sequence length="702" mass="79184">MEAWGSFQDQTARSWESQALITEAAGHEGRQLVRRLPLTVPVPLGHNLPSSIPFLARQTIPLTSFSPVEAYFRKRDSLDYQEIIESSIFDPPYTSLDAPDSPLSSVPDDISQCSEAREDKRIKREVISEPEVAKELEGHENADLVENQPLEHTDPQDTVQEIPFGPALLDEARLYTLASDLIPVLGTASSKLEPSNRPIGFMFDGASHPHDYLDANVVTARAGGGKSKNEITGNRILNKDQEEGSQGFRVRNSMAHYNPVVIIGNSYPCAPSKFSHLYSLNADEPSWWMPKDVKAPVALGEPPPPVIKECIKCKHESQQAYLQGWMCRQPECNLFWRLENSNEPDEAGLLYEPRFLKQRTAWPNDNHRYSLAPNLMELRNQYVPGDDVSHAAWKGIVCPKCSRCNSRESWLGWEYRNITYDFTYLFPHTVIPPQALHDPHFPLTAGYTLSRGKHNALINITVKFAHNYRINIFEAPRIEDFVAHLVANKTVIEEENGRDDMSVELQKKDIGLRHRPLQNGQLKGDNFTQHFLVNYGMPYKFIAATASSDKHQEFNEVLALGYCERQSIDYHDDGEFGLGTMRLRMKARHSHGVSVSASRGTADERKAYKDRLKAMTKELELTTKGKANPAITMTLGHGDIVIMHGECIQRYYEHPVDHSGKLRFALTCRYIDANSPKQEDHPKYEVAADTGSYDGSKLASMG</sequence>
<dbReference type="GO" id="GO:0035516">
    <property type="term" value="F:broad specificity oxidative DNA demethylase activity"/>
    <property type="evidence" value="ECO:0007669"/>
    <property type="project" value="TreeGrafter"/>
</dbReference>
<dbReference type="GO" id="GO:0008198">
    <property type="term" value="F:ferrous iron binding"/>
    <property type="evidence" value="ECO:0007669"/>
    <property type="project" value="TreeGrafter"/>
</dbReference>
<dbReference type="AlphaFoldDB" id="A0A6A6D8D7"/>
<evidence type="ECO:0000313" key="3">
    <source>
        <dbReference type="Proteomes" id="UP000800200"/>
    </source>
</evidence>
<dbReference type="GO" id="GO:0006307">
    <property type="term" value="P:DNA alkylation repair"/>
    <property type="evidence" value="ECO:0007669"/>
    <property type="project" value="TreeGrafter"/>
</dbReference>
<dbReference type="GO" id="GO:0051747">
    <property type="term" value="F:cytosine C-5 DNA demethylase activity"/>
    <property type="evidence" value="ECO:0007669"/>
    <property type="project" value="TreeGrafter"/>
</dbReference>
<feature type="region of interest" description="Disordered" evidence="1">
    <location>
        <begin position="677"/>
        <end position="702"/>
    </location>
</feature>
<dbReference type="InterPro" id="IPR032852">
    <property type="entry name" value="ALKBH2"/>
</dbReference>
<dbReference type="OrthoDB" id="2163491at2759"/>
<proteinExistence type="predicted"/>
<dbReference type="InterPro" id="IPR037151">
    <property type="entry name" value="AlkB-like_sf"/>
</dbReference>
<feature type="compositionally biased region" description="Basic and acidic residues" evidence="1">
    <location>
        <begin position="677"/>
        <end position="686"/>
    </location>
</feature>
<reference evidence="2" key="1">
    <citation type="journal article" date="2020" name="Stud. Mycol.">
        <title>101 Dothideomycetes genomes: a test case for predicting lifestyles and emergence of pathogens.</title>
        <authorList>
            <person name="Haridas S."/>
            <person name="Albert R."/>
            <person name="Binder M."/>
            <person name="Bloem J."/>
            <person name="Labutti K."/>
            <person name="Salamov A."/>
            <person name="Andreopoulos B."/>
            <person name="Baker S."/>
            <person name="Barry K."/>
            <person name="Bills G."/>
            <person name="Bluhm B."/>
            <person name="Cannon C."/>
            <person name="Castanera R."/>
            <person name="Culley D."/>
            <person name="Daum C."/>
            <person name="Ezra D."/>
            <person name="Gonzalez J."/>
            <person name="Henrissat B."/>
            <person name="Kuo A."/>
            <person name="Liang C."/>
            <person name="Lipzen A."/>
            <person name="Lutzoni F."/>
            <person name="Magnuson J."/>
            <person name="Mondo S."/>
            <person name="Nolan M."/>
            <person name="Ohm R."/>
            <person name="Pangilinan J."/>
            <person name="Park H.-J."/>
            <person name="Ramirez L."/>
            <person name="Alfaro M."/>
            <person name="Sun H."/>
            <person name="Tritt A."/>
            <person name="Yoshinaga Y."/>
            <person name="Zwiers L.-H."/>
            <person name="Turgeon B."/>
            <person name="Goodwin S."/>
            <person name="Spatafora J."/>
            <person name="Crous P."/>
            <person name="Grigoriev I."/>
        </authorList>
    </citation>
    <scope>NUCLEOTIDE SEQUENCE</scope>
    <source>
        <strain evidence="2">CBS 207.26</strain>
    </source>
</reference>
<gene>
    <name evidence="2" type="ORF">K469DRAFT_743187</name>
</gene>
<keyword evidence="3" id="KW-1185">Reference proteome</keyword>
<dbReference type="PANTHER" id="PTHR31573">
    <property type="entry name" value="ALPHA-KETOGLUTARATE-DEPENDENT DIOXYGENASE ALKB HOMOLOG 2"/>
    <property type="match status" value="1"/>
</dbReference>
<protein>
    <recommendedName>
        <fullName evidence="4">Alpha-ketoglutarate-dependent dioxygenase AlkB-like domain-containing protein</fullName>
    </recommendedName>
</protein>
<dbReference type="SUPFAM" id="SSF51197">
    <property type="entry name" value="Clavaminate synthase-like"/>
    <property type="match status" value="1"/>
</dbReference>
<accession>A0A6A6D8D7</accession>
<dbReference type="Proteomes" id="UP000800200">
    <property type="component" value="Unassembled WGS sequence"/>
</dbReference>
<evidence type="ECO:0000313" key="2">
    <source>
        <dbReference type="EMBL" id="KAF2175774.1"/>
    </source>
</evidence>
<evidence type="ECO:0000256" key="1">
    <source>
        <dbReference type="SAM" id="MobiDB-lite"/>
    </source>
</evidence>